<reference evidence="4 5" key="1">
    <citation type="journal article" date="2016" name="Nat. Commun.">
        <title>Thousands of microbial genomes shed light on interconnected biogeochemical processes in an aquifer system.</title>
        <authorList>
            <person name="Anantharaman K."/>
            <person name="Brown C.T."/>
            <person name="Hug L.A."/>
            <person name="Sharon I."/>
            <person name="Castelle C.J."/>
            <person name="Probst A.J."/>
            <person name="Thomas B.C."/>
            <person name="Singh A."/>
            <person name="Wilkins M.J."/>
            <person name="Karaoz U."/>
            <person name="Brodie E.L."/>
            <person name="Williams K.H."/>
            <person name="Hubbard S.S."/>
            <person name="Banfield J.F."/>
        </authorList>
    </citation>
    <scope>NUCLEOTIDE SEQUENCE [LARGE SCALE GENOMIC DNA]</scope>
</reference>
<dbReference type="InterPro" id="IPR025595">
    <property type="entry name" value="PterinBD-DUF4346"/>
</dbReference>
<feature type="domain" description="Thymidylate synthase/dCMP hydroxymethylase" evidence="2">
    <location>
        <begin position="267"/>
        <end position="406"/>
    </location>
</feature>
<dbReference type="Pfam" id="PF00303">
    <property type="entry name" value="Thymidylat_synt"/>
    <property type="match status" value="1"/>
</dbReference>
<sequence length="504" mass="56474">MQNGMAKDWPLYFKERLIMGDLSSNVGVATLWMPKESVVSELDEGSFSVCGQLYTKRGINPLLRNLLANTLIRYVIVCGVDRQGSGEALLKFFKNGVSEESGGAGELKGWKILGDDEALLDKEITKEALDLIRINVEVFDLRMKPLGEVNGLIASLEKKVPYAEPVLFPEPAKDEVKQYPSDLSVFKLRRETIADAWLDALKVVNRFGVEIPGMYGQVKEVHNLSIVIEKEDPKSPKLEPFLKFGKEGLDLYIKGFFDTEKSGSSYTYGERILDWDGIDQKKIMVEKLSRFPFDRGALAVLWKPHRDNYPPTETEMAQNGQTKGWQVPCLVMIMGQCIGDNFHMTAVFRNNDIYGGWPLNAFALRNLQQNIAVEVGKNLGALTTISHIAEIYEIDYEDAKKVVAENDSLARTCLYDTRGYYTISIEGEDIVVTFFTPDGSEELATFRENGRKPKAARDLCAMVLRDMLLSELGAAADLGRQLAKAETAVKLGLVFEQDQPLRLE</sequence>
<gene>
    <name evidence="4" type="ORF">A2976_00140</name>
</gene>
<name>A0A1F4VIM9_UNCKA</name>
<feature type="domain" description="DUF4346" evidence="3">
    <location>
        <begin position="416"/>
        <end position="498"/>
    </location>
</feature>
<dbReference type="SUPFAM" id="SSF55831">
    <property type="entry name" value="Thymidylate synthase/dCMP hydroxymethylase"/>
    <property type="match status" value="1"/>
</dbReference>
<evidence type="ECO:0000256" key="1">
    <source>
        <dbReference type="ARBA" id="ARBA00022679"/>
    </source>
</evidence>
<dbReference type="InterPro" id="IPR030688">
    <property type="entry name" value="MeTrfase_MtrA/MtxA"/>
</dbReference>
<accession>A0A1F4VIM9</accession>
<comment type="caution">
    <text evidence="4">The sequence shown here is derived from an EMBL/GenBank/DDBJ whole genome shotgun (WGS) entry which is preliminary data.</text>
</comment>
<dbReference type="Pfam" id="PF04208">
    <property type="entry name" value="MtrA"/>
    <property type="match status" value="1"/>
</dbReference>
<dbReference type="InterPro" id="IPR036926">
    <property type="entry name" value="Thymidate_synth/dCMP_Mease_sf"/>
</dbReference>
<dbReference type="Pfam" id="PF14251">
    <property type="entry name" value="PterinBD-DUF4346"/>
    <property type="match status" value="1"/>
</dbReference>
<dbReference type="EMBL" id="MEVJ01000035">
    <property type="protein sequence ID" value="OGC56994.1"/>
    <property type="molecule type" value="Genomic_DNA"/>
</dbReference>
<evidence type="ECO:0000259" key="2">
    <source>
        <dbReference type="Pfam" id="PF00303"/>
    </source>
</evidence>
<evidence type="ECO:0000313" key="5">
    <source>
        <dbReference type="Proteomes" id="UP000178346"/>
    </source>
</evidence>
<proteinExistence type="predicted"/>
<dbReference type="GO" id="GO:0016740">
    <property type="term" value="F:transferase activity"/>
    <property type="evidence" value="ECO:0007669"/>
    <property type="project" value="UniProtKB-KW"/>
</dbReference>
<dbReference type="AlphaFoldDB" id="A0A1F4VIM9"/>
<keyword evidence="1" id="KW-0808">Transferase</keyword>
<dbReference type="Gene3D" id="3.30.572.10">
    <property type="entry name" value="Thymidylate synthase/dCMP hydroxymethylase domain"/>
    <property type="match status" value="1"/>
</dbReference>
<evidence type="ECO:0000259" key="3">
    <source>
        <dbReference type="Pfam" id="PF14251"/>
    </source>
</evidence>
<organism evidence="4 5">
    <name type="scientific">candidate division WWE3 bacterium RIFCSPLOWO2_01_FULL_41_9</name>
    <dbReference type="NCBI Taxonomy" id="1802626"/>
    <lineage>
        <taxon>Bacteria</taxon>
        <taxon>Katanobacteria</taxon>
    </lineage>
</organism>
<protein>
    <submittedName>
        <fullName evidence="4">Uncharacterized protein</fullName>
    </submittedName>
</protein>
<dbReference type="InterPro" id="IPR023451">
    <property type="entry name" value="Thymidate_synth/dCMP_Mease_dom"/>
</dbReference>
<dbReference type="Proteomes" id="UP000178346">
    <property type="component" value="Unassembled WGS sequence"/>
</dbReference>
<evidence type="ECO:0000313" key="4">
    <source>
        <dbReference type="EMBL" id="OGC56994.1"/>
    </source>
</evidence>